<reference evidence="2 3" key="1">
    <citation type="submission" date="2020-08" db="EMBL/GenBank/DDBJ databases">
        <title>Plant Genome Project.</title>
        <authorList>
            <person name="Zhang R.-G."/>
        </authorList>
    </citation>
    <scope>NUCLEOTIDE SEQUENCE [LARGE SCALE GENOMIC DNA]</scope>
    <source>
        <tissue evidence="2">Rhizome</tissue>
    </source>
</reference>
<dbReference type="Proteomes" id="UP000734854">
    <property type="component" value="Unassembled WGS sequence"/>
</dbReference>
<accession>A0A8J5EYZ0</accession>
<organism evidence="2 3">
    <name type="scientific">Zingiber officinale</name>
    <name type="common">Ginger</name>
    <name type="synonym">Amomum zingiber</name>
    <dbReference type="NCBI Taxonomy" id="94328"/>
    <lineage>
        <taxon>Eukaryota</taxon>
        <taxon>Viridiplantae</taxon>
        <taxon>Streptophyta</taxon>
        <taxon>Embryophyta</taxon>
        <taxon>Tracheophyta</taxon>
        <taxon>Spermatophyta</taxon>
        <taxon>Magnoliopsida</taxon>
        <taxon>Liliopsida</taxon>
        <taxon>Zingiberales</taxon>
        <taxon>Zingiberaceae</taxon>
        <taxon>Zingiber</taxon>
    </lineage>
</organism>
<keyword evidence="3" id="KW-1185">Reference proteome</keyword>
<dbReference type="AlphaFoldDB" id="A0A8J5EYZ0"/>
<name>A0A8J5EYZ0_ZINOF</name>
<dbReference type="PANTHER" id="PTHR45023:SF4">
    <property type="entry name" value="GLYCINE-RICH PROTEIN-RELATED"/>
    <property type="match status" value="1"/>
</dbReference>
<dbReference type="EMBL" id="JACMSC010000018">
    <property type="protein sequence ID" value="KAG6475437.1"/>
    <property type="molecule type" value="Genomic_DNA"/>
</dbReference>
<proteinExistence type="predicted"/>
<feature type="domain" description="Myb-like" evidence="1">
    <location>
        <begin position="63"/>
        <end position="133"/>
    </location>
</feature>
<dbReference type="PANTHER" id="PTHR45023">
    <property type="match status" value="1"/>
</dbReference>
<evidence type="ECO:0000259" key="1">
    <source>
        <dbReference type="PROSITE" id="PS50090"/>
    </source>
</evidence>
<dbReference type="InterPro" id="IPR001005">
    <property type="entry name" value="SANT/Myb"/>
</dbReference>
<dbReference type="Pfam" id="PF10203">
    <property type="entry name" value="Pet191_N"/>
    <property type="match status" value="1"/>
</dbReference>
<dbReference type="InterPro" id="IPR018793">
    <property type="entry name" value="Cyt_c_oxidase_assmbl_Pet191"/>
</dbReference>
<dbReference type="PROSITE" id="PS50090">
    <property type="entry name" value="MYB_LIKE"/>
    <property type="match status" value="1"/>
</dbReference>
<gene>
    <name evidence="2" type="ORF">ZIOFF_064657</name>
</gene>
<protein>
    <recommendedName>
        <fullName evidence="1">Myb-like domain-containing protein</fullName>
    </recommendedName>
</protein>
<sequence>MSHLYFTSSVVHGYGTPHTTGMSFTPSMSNEPTTPTFVPETQFSDRESLIEVVNLEKAVSNAKGTRKRSSWTKVKDEVLVRGFVTISDDPIIDNDQKADVFWGRVASYYNKNLPLGSNTRSANIIRSHWHNTIQKKVYRFNANYNSIYSSYRSGHSDEDILRFVYEKYGSENNSVAFNLEHMWRIVKDRPMFTPQSADHFVATKKTRITESGASNTSSNQDVDKRSYRECAGEKAPSISSECVGLRETYFNCKRGQAWNNKSLALF</sequence>
<evidence type="ECO:0000313" key="3">
    <source>
        <dbReference type="Proteomes" id="UP000734854"/>
    </source>
</evidence>
<evidence type="ECO:0000313" key="2">
    <source>
        <dbReference type="EMBL" id="KAG6475437.1"/>
    </source>
</evidence>
<comment type="caution">
    <text evidence="2">The sequence shown here is derived from an EMBL/GenBank/DDBJ whole genome shotgun (WGS) entry which is preliminary data.</text>
</comment>